<dbReference type="Proteomes" id="UP000050525">
    <property type="component" value="Unassembled WGS sequence"/>
</dbReference>
<evidence type="ECO:0000256" key="3">
    <source>
        <dbReference type="ARBA" id="ARBA00023180"/>
    </source>
</evidence>
<keyword evidence="5" id="KW-0472">Membrane</keyword>
<dbReference type="EMBL" id="AKHW03003823">
    <property type="protein sequence ID" value="KYO33057.1"/>
    <property type="molecule type" value="Genomic_DNA"/>
</dbReference>
<name>A0A151N8H4_ALLMI</name>
<evidence type="ECO:0000256" key="4">
    <source>
        <dbReference type="ARBA" id="ARBA00023319"/>
    </source>
</evidence>
<dbReference type="FunFam" id="2.60.40.10:FF:000033">
    <property type="entry name" value="Killer cell immunoglobulin-like receptor"/>
    <property type="match status" value="2"/>
</dbReference>
<feature type="transmembrane region" description="Helical" evidence="5">
    <location>
        <begin position="211"/>
        <end position="230"/>
    </location>
</feature>
<proteinExistence type="predicted"/>
<comment type="caution">
    <text evidence="7">The sequence shown here is derived from an EMBL/GenBank/DDBJ whole genome shotgun (WGS) entry which is preliminary data.</text>
</comment>
<dbReference type="SUPFAM" id="SSF48726">
    <property type="entry name" value="Immunoglobulin"/>
    <property type="match status" value="2"/>
</dbReference>
<dbReference type="Pfam" id="PF13927">
    <property type="entry name" value="Ig_3"/>
    <property type="match status" value="1"/>
</dbReference>
<evidence type="ECO:0000313" key="8">
    <source>
        <dbReference type="Proteomes" id="UP000050525"/>
    </source>
</evidence>
<accession>A0A151N8H4</accession>
<dbReference type="InterPro" id="IPR007110">
    <property type="entry name" value="Ig-like_dom"/>
</dbReference>
<organism evidence="7 8">
    <name type="scientific">Alligator mississippiensis</name>
    <name type="common">American alligator</name>
    <dbReference type="NCBI Taxonomy" id="8496"/>
    <lineage>
        <taxon>Eukaryota</taxon>
        <taxon>Metazoa</taxon>
        <taxon>Chordata</taxon>
        <taxon>Craniata</taxon>
        <taxon>Vertebrata</taxon>
        <taxon>Euteleostomi</taxon>
        <taxon>Archelosauria</taxon>
        <taxon>Archosauria</taxon>
        <taxon>Crocodylia</taxon>
        <taxon>Alligatoridae</taxon>
        <taxon>Alligatorinae</taxon>
        <taxon>Alligator</taxon>
    </lineage>
</organism>
<dbReference type="AlphaFoldDB" id="A0A151N8H4"/>
<dbReference type="PANTHER" id="PTHR11738:SF186">
    <property type="entry name" value="OSTEOCLAST-ASSOCIATED IMMUNOGLOBULIN-LIKE RECEPTOR"/>
    <property type="match status" value="1"/>
</dbReference>
<reference evidence="7 8" key="1">
    <citation type="journal article" date="2012" name="Genome Biol.">
        <title>Sequencing three crocodilian genomes to illuminate the evolution of archosaurs and amniotes.</title>
        <authorList>
            <person name="St John J.A."/>
            <person name="Braun E.L."/>
            <person name="Isberg S.R."/>
            <person name="Miles L.G."/>
            <person name="Chong A.Y."/>
            <person name="Gongora J."/>
            <person name="Dalzell P."/>
            <person name="Moran C."/>
            <person name="Bed'hom B."/>
            <person name="Abzhanov A."/>
            <person name="Burgess S.C."/>
            <person name="Cooksey A.M."/>
            <person name="Castoe T.A."/>
            <person name="Crawford N.G."/>
            <person name="Densmore L.D."/>
            <person name="Drew J.C."/>
            <person name="Edwards S.V."/>
            <person name="Faircloth B.C."/>
            <person name="Fujita M.K."/>
            <person name="Greenwold M.J."/>
            <person name="Hoffmann F.G."/>
            <person name="Howard J.M."/>
            <person name="Iguchi T."/>
            <person name="Janes D.E."/>
            <person name="Khan S.Y."/>
            <person name="Kohno S."/>
            <person name="de Koning A.J."/>
            <person name="Lance S.L."/>
            <person name="McCarthy F.M."/>
            <person name="McCormack J.E."/>
            <person name="Merchant M.E."/>
            <person name="Peterson D.G."/>
            <person name="Pollock D.D."/>
            <person name="Pourmand N."/>
            <person name="Raney B.J."/>
            <person name="Roessler K.A."/>
            <person name="Sanford J.R."/>
            <person name="Sawyer R.H."/>
            <person name="Schmidt C.J."/>
            <person name="Triplett E.W."/>
            <person name="Tuberville T.D."/>
            <person name="Venegas-Anaya M."/>
            <person name="Howard J.T."/>
            <person name="Jarvis E.D."/>
            <person name="Guillette L.J.Jr."/>
            <person name="Glenn T.C."/>
            <person name="Green R.E."/>
            <person name="Ray D.A."/>
        </authorList>
    </citation>
    <scope>NUCLEOTIDE SEQUENCE [LARGE SCALE GENOMIC DNA]</scope>
    <source>
        <strain evidence="7">KSC_2009_1</strain>
    </source>
</reference>
<evidence type="ECO:0000256" key="1">
    <source>
        <dbReference type="ARBA" id="ARBA00022737"/>
    </source>
</evidence>
<feature type="domain" description="Ig-like" evidence="6">
    <location>
        <begin position="10"/>
        <end position="77"/>
    </location>
</feature>
<dbReference type="InterPro" id="IPR013783">
    <property type="entry name" value="Ig-like_fold"/>
</dbReference>
<keyword evidence="4" id="KW-0393">Immunoglobulin domain</keyword>
<dbReference type="Pfam" id="PF13895">
    <property type="entry name" value="Ig_2"/>
    <property type="match status" value="1"/>
</dbReference>
<dbReference type="SMART" id="SM00409">
    <property type="entry name" value="IG"/>
    <property type="match status" value="2"/>
</dbReference>
<dbReference type="PROSITE" id="PS50835">
    <property type="entry name" value="IG_LIKE"/>
    <property type="match status" value="2"/>
</dbReference>
<keyword evidence="8" id="KW-1185">Reference proteome</keyword>
<gene>
    <name evidence="7" type="ORF">Y1Q_0011034</name>
</gene>
<feature type="domain" description="Ig-like" evidence="6">
    <location>
        <begin position="107"/>
        <end position="176"/>
    </location>
</feature>
<evidence type="ECO:0000256" key="2">
    <source>
        <dbReference type="ARBA" id="ARBA00023157"/>
    </source>
</evidence>
<dbReference type="InterPro" id="IPR036179">
    <property type="entry name" value="Ig-like_dom_sf"/>
</dbReference>
<protein>
    <recommendedName>
        <fullName evidence="6">Ig-like domain-containing protein</fullName>
    </recommendedName>
</protein>
<keyword evidence="3" id="KW-0325">Glycoprotein</keyword>
<keyword evidence="1" id="KW-0677">Repeat</keyword>
<dbReference type="PANTHER" id="PTHR11738">
    <property type="entry name" value="MHC CLASS I NK CELL RECEPTOR"/>
    <property type="match status" value="1"/>
</dbReference>
<dbReference type="GO" id="GO:0002764">
    <property type="term" value="P:immune response-regulating signaling pathway"/>
    <property type="evidence" value="ECO:0007669"/>
    <property type="project" value="TreeGrafter"/>
</dbReference>
<keyword evidence="2" id="KW-1015">Disulfide bond</keyword>
<dbReference type="InterPro" id="IPR050412">
    <property type="entry name" value="Ig-like_Receptors_ImmuneReg"/>
</dbReference>
<sequence length="357" mass="40174">MFVLPEYPKPPISVIPSWVVALGWNITIRCEGLYPGMKFYLYKTGHTDQLQQEVPGGNVSEFPITKVSWEDGGSYTCNYHPIVDRNSWSYLSDPVELVVRDLSYPRPKISLSNSEPIAPGQNVTIRCVCRCQHQDLKFFLHKAGAQQMLQPMKTMGKVAEFFIPSVTREHRGSYSCSYRPQGELYVLSYPSNPVEIVVTEPKVQWNQVTSFVIAVVCSILLLLLVAFLCYRRLLGGTCLCSKREVLYQLLTRAGKGKGWAPIWNRDMRAPEDPEPVWMGDHLSRVIGCEKDVAAIAVGGSCLQGVKHKCPQDELHASADGITYTELNHECLNRKRGNPAPTPTEPILYSMLKICYQC</sequence>
<dbReference type="InterPro" id="IPR003599">
    <property type="entry name" value="Ig_sub"/>
</dbReference>
<evidence type="ECO:0000313" key="7">
    <source>
        <dbReference type="EMBL" id="KYO33057.1"/>
    </source>
</evidence>
<keyword evidence="5" id="KW-0812">Transmembrane</keyword>
<evidence type="ECO:0000256" key="5">
    <source>
        <dbReference type="SAM" id="Phobius"/>
    </source>
</evidence>
<evidence type="ECO:0000259" key="6">
    <source>
        <dbReference type="PROSITE" id="PS50835"/>
    </source>
</evidence>
<dbReference type="Gene3D" id="2.60.40.10">
    <property type="entry name" value="Immunoglobulins"/>
    <property type="match status" value="2"/>
</dbReference>
<keyword evidence="5" id="KW-1133">Transmembrane helix</keyword>